<evidence type="ECO:0000256" key="3">
    <source>
        <dbReference type="ARBA" id="ARBA00022723"/>
    </source>
</evidence>
<evidence type="ECO:0000259" key="8">
    <source>
        <dbReference type="PROSITE" id="PS51007"/>
    </source>
</evidence>
<keyword evidence="10" id="KW-1185">Reference proteome</keyword>
<evidence type="ECO:0000256" key="2">
    <source>
        <dbReference type="ARBA" id="ARBA00022617"/>
    </source>
</evidence>
<reference evidence="9 10" key="1">
    <citation type="journal article" date="2010" name="Stand. Genomic Sci.">
        <title>Complete genome sequence of Haliangium ochraceum type strain (SMP-2).</title>
        <authorList>
            <consortium name="US DOE Joint Genome Institute (JGI-PGF)"/>
            <person name="Ivanova N."/>
            <person name="Daum C."/>
            <person name="Lang E."/>
            <person name="Abt B."/>
            <person name="Kopitz M."/>
            <person name="Saunders E."/>
            <person name="Lapidus A."/>
            <person name="Lucas S."/>
            <person name="Glavina Del Rio T."/>
            <person name="Nolan M."/>
            <person name="Tice H."/>
            <person name="Copeland A."/>
            <person name="Cheng J.F."/>
            <person name="Chen F."/>
            <person name="Bruce D."/>
            <person name="Goodwin L."/>
            <person name="Pitluck S."/>
            <person name="Mavromatis K."/>
            <person name="Pati A."/>
            <person name="Mikhailova N."/>
            <person name="Chen A."/>
            <person name="Palaniappan K."/>
            <person name="Land M."/>
            <person name="Hauser L."/>
            <person name="Chang Y.J."/>
            <person name="Jeffries C.D."/>
            <person name="Detter J.C."/>
            <person name="Brettin T."/>
            <person name="Rohde M."/>
            <person name="Goker M."/>
            <person name="Bristow J."/>
            <person name="Markowitz V."/>
            <person name="Eisen J.A."/>
            <person name="Hugenholtz P."/>
            <person name="Kyrpides N.C."/>
            <person name="Klenk H.P."/>
        </authorList>
    </citation>
    <scope>NUCLEOTIDE SEQUENCE [LARGE SCALE GENOMIC DNA]</scope>
    <source>
        <strain evidence="10">DSM 14365 / CIP 107738 / JCM 11303 / AJ 13395 / SMP-2</strain>
    </source>
</reference>
<evidence type="ECO:0000256" key="4">
    <source>
        <dbReference type="ARBA" id="ARBA00022729"/>
    </source>
</evidence>
<dbReference type="PANTHER" id="PTHR30600:SF10">
    <property type="entry name" value="BLL6722 PROTEIN"/>
    <property type="match status" value="1"/>
</dbReference>
<dbReference type="GO" id="GO:0009055">
    <property type="term" value="F:electron transfer activity"/>
    <property type="evidence" value="ECO:0007669"/>
    <property type="project" value="InterPro"/>
</dbReference>
<feature type="domain" description="Cytochrome c" evidence="8">
    <location>
        <begin position="242"/>
        <end position="373"/>
    </location>
</feature>
<keyword evidence="9" id="KW-0575">Peroxidase</keyword>
<dbReference type="STRING" id="502025.Hoch_4658"/>
<dbReference type="GO" id="GO:0004130">
    <property type="term" value="F:cytochrome-c peroxidase activity"/>
    <property type="evidence" value="ECO:0007669"/>
    <property type="project" value="UniProtKB-EC"/>
</dbReference>
<dbReference type="RefSeq" id="WP_012829747.1">
    <property type="nucleotide sequence ID" value="NC_013440.1"/>
</dbReference>
<dbReference type="InterPro" id="IPR039448">
    <property type="entry name" value="Beta_helix"/>
</dbReference>
<dbReference type="SMART" id="SM00710">
    <property type="entry name" value="PbH1"/>
    <property type="match status" value="8"/>
</dbReference>
<dbReference type="HOGENOM" id="CLU_363613_0_0_7"/>
<keyword evidence="3 7" id="KW-0479">Metal-binding</keyword>
<evidence type="ECO:0000256" key="5">
    <source>
        <dbReference type="ARBA" id="ARBA00023002"/>
    </source>
</evidence>
<dbReference type="EMBL" id="CP001804">
    <property type="protein sequence ID" value="ACY17149.1"/>
    <property type="molecule type" value="Genomic_DNA"/>
</dbReference>
<dbReference type="KEGG" id="hoh:Hoch_4658"/>
<accession>D0LRC1</accession>
<dbReference type="Proteomes" id="UP000001880">
    <property type="component" value="Chromosome"/>
</dbReference>
<dbReference type="PANTHER" id="PTHR30600">
    <property type="entry name" value="CYTOCHROME C PEROXIDASE-RELATED"/>
    <property type="match status" value="1"/>
</dbReference>
<organism evidence="9 10">
    <name type="scientific">Haliangium ochraceum (strain DSM 14365 / JCM 11303 / SMP-2)</name>
    <dbReference type="NCBI Taxonomy" id="502025"/>
    <lineage>
        <taxon>Bacteria</taxon>
        <taxon>Pseudomonadati</taxon>
        <taxon>Myxococcota</taxon>
        <taxon>Polyangia</taxon>
        <taxon>Haliangiales</taxon>
        <taxon>Kofleriaceae</taxon>
        <taxon>Haliangium</taxon>
    </lineage>
</organism>
<proteinExistence type="predicted"/>
<dbReference type="InterPro" id="IPR009056">
    <property type="entry name" value="Cyt_c-like_dom"/>
</dbReference>
<dbReference type="AlphaFoldDB" id="D0LRC1"/>
<dbReference type="EC" id="1.11.1.5" evidence="9"/>
<protein>
    <submittedName>
        <fullName evidence="9">Cytochrome-c peroxidase</fullName>
        <ecNumber evidence="9">1.11.1.5</ecNumber>
    </submittedName>
</protein>
<evidence type="ECO:0000256" key="7">
    <source>
        <dbReference type="PROSITE-ProRule" id="PRU00433"/>
    </source>
</evidence>
<dbReference type="eggNOG" id="COG3420">
    <property type="taxonomic scope" value="Bacteria"/>
</dbReference>
<dbReference type="GO" id="GO:0020037">
    <property type="term" value="F:heme binding"/>
    <property type="evidence" value="ECO:0007669"/>
    <property type="project" value="InterPro"/>
</dbReference>
<dbReference type="Pfam" id="PF13229">
    <property type="entry name" value="Beta_helix"/>
    <property type="match status" value="1"/>
</dbReference>
<dbReference type="SUPFAM" id="SSF51126">
    <property type="entry name" value="Pectin lyase-like"/>
    <property type="match status" value="1"/>
</dbReference>
<dbReference type="InterPro" id="IPR004852">
    <property type="entry name" value="Di-haem_cyt_c_peroxidsae"/>
</dbReference>
<evidence type="ECO:0000313" key="9">
    <source>
        <dbReference type="EMBL" id="ACY17149.1"/>
    </source>
</evidence>
<comment type="subcellular location">
    <subcellularLocation>
        <location evidence="1">Cell envelope</location>
    </subcellularLocation>
</comment>
<gene>
    <name evidence="9" type="ordered locus">Hoch_4658</name>
</gene>
<dbReference type="PROSITE" id="PS51007">
    <property type="entry name" value="CYTC"/>
    <property type="match status" value="1"/>
</dbReference>
<dbReference type="Gene3D" id="1.10.760.10">
    <property type="entry name" value="Cytochrome c-like domain"/>
    <property type="match status" value="2"/>
</dbReference>
<dbReference type="GO" id="GO:0046872">
    <property type="term" value="F:metal ion binding"/>
    <property type="evidence" value="ECO:0007669"/>
    <property type="project" value="UniProtKB-KW"/>
</dbReference>
<dbReference type="InterPro" id="IPR011050">
    <property type="entry name" value="Pectin_lyase_fold/virulence"/>
</dbReference>
<keyword evidence="4" id="KW-0732">Signal</keyword>
<keyword evidence="5 9" id="KW-0560">Oxidoreductase</keyword>
<dbReference type="Pfam" id="PF03150">
    <property type="entry name" value="CCP_MauG"/>
    <property type="match status" value="1"/>
</dbReference>
<sequence>MRMWKPIGLLVLGLALLLALLVFAPLPGFDGPELRGAEAEEIAARASEHWSKLREGRGLDRPFPPMKLRPDNPTRPERVELGRLLYFDPVLSGDNDVSCAHCHHPDLGLADNRQLSMGRGGAGLGQTRSGGAELRRNAPTVWNAAYSHLQFWDGRARDLEHQAEGPIQDANEMNQDPDELVRELRALPGYLSLFEQAFDRQGPEAISFQTITYAIAAFERTLVSNDSRYDRYAAGDHGALSESERRGLNVFRSLKTRCFECHNLPTFHNPDFKVIGVPPLAGSDSEDLGRAEILGGSGYEHAFKVPTLRNIALTAPYMHNGRFATLSEVIDFYANGGGAAFGVDPETLDDKVREFELSEQEHRDLIAFLHALTDESNKPAIPESVPSGLEVVPPLPNQSPELAAFVPAPPDAPATPVRREGNRLLVAPGERIQDAIDAARPGDIIEVQPGIYHETLTLDTVELRLLGVVSDTGERAILDGRNLLSDGIIGTARDVEITGFHLRNYQANGVMINLGSNIIMRDLRVENTGVYGLYPVEVYGILVEGCEVTGTRDAGIYVGQSRDILVRNNKVHGNVTGIEIENSVDAEVTGNEAYNNTAGILVFLLPNNPSKVAQRTVVRDNRVYGNNHENFGDPTAIVSRVPPGVGIIVLGADDTEITGNEVRDNRSFGIAISSLQTFLGDKAFDVDPMPENNWVHDNELINNGYDPAPMVTELGFPGADLLWDLSGSGNAWNQDAGSRLPYVLPGKDWSWVRRRANRRVWQMASKLL</sequence>
<dbReference type="SUPFAM" id="SSF46626">
    <property type="entry name" value="Cytochrome c"/>
    <property type="match status" value="2"/>
</dbReference>
<evidence type="ECO:0000256" key="6">
    <source>
        <dbReference type="ARBA" id="ARBA00023004"/>
    </source>
</evidence>
<dbReference type="GO" id="GO:0030313">
    <property type="term" value="C:cell envelope"/>
    <property type="evidence" value="ECO:0007669"/>
    <property type="project" value="UniProtKB-SubCell"/>
</dbReference>
<dbReference type="InterPro" id="IPR012334">
    <property type="entry name" value="Pectin_lyas_fold"/>
</dbReference>
<dbReference type="NCBIfam" id="TIGR03805">
    <property type="entry name" value="beta_helix_1"/>
    <property type="match status" value="1"/>
</dbReference>
<dbReference type="InterPro" id="IPR006626">
    <property type="entry name" value="PbH1"/>
</dbReference>
<dbReference type="InterPro" id="IPR051395">
    <property type="entry name" value="Cytochrome_c_Peroxidase/MauG"/>
</dbReference>
<evidence type="ECO:0000256" key="1">
    <source>
        <dbReference type="ARBA" id="ARBA00004196"/>
    </source>
</evidence>
<dbReference type="InterPro" id="IPR022442">
    <property type="entry name" value="SO_2930-like_dom"/>
</dbReference>
<keyword evidence="6 7" id="KW-0408">Iron</keyword>
<name>D0LRC1_HALO1</name>
<dbReference type="InterPro" id="IPR036909">
    <property type="entry name" value="Cyt_c-like_dom_sf"/>
</dbReference>
<evidence type="ECO:0000313" key="10">
    <source>
        <dbReference type="Proteomes" id="UP000001880"/>
    </source>
</evidence>
<dbReference type="eggNOG" id="COG1858">
    <property type="taxonomic scope" value="Bacteria"/>
</dbReference>
<keyword evidence="2 7" id="KW-0349">Heme</keyword>
<dbReference type="Gene3D" id="2.160.20.10">
    <property type="entry name" value="Single-stranded right-handed beta-helix, Pectin lyase-like"/>
    <property type="match status" value="1"/>
</dbReference>